<name>A0ABT5SAF6_9FLAO</name>
<organism evidence="1 2">
    <name type="scientific">Polaribacter ponticola</name>
    <dbReference type="NCBI Taxonomy" id="2978475"/>
    <lineage>
        <taxon>Bacteria</taxon>
        <taxon>Pseudomonadati</taxon>
        <taxon>Bacteroidota</taxon>
        <taxon>Flavobacteriia</taxon>
        <taxon>Flavobacteriales</taxon>
        <taxon>Flavobacteriaceae</taxon>
    </lineage>
</organism>
<sequence>MPPEPIKIFKTSPLKIALAKVPLLVTICKPVPFIVIPGNAG</sequence>
<dbReference type="EMBL" id="JAOSLC020000003">
    <property type="protein sequence ID" value="MDD7915104.1"/>
    <property type="molecule type" value="Genomic_DNA"/>
</dbReference>
<protein>
    <submittedName>
        <fullName evidence="1">Uncharacterized protein</fullName>
    </submittedName>
</protein>
<dbReference type="RefSeq" id="WP_274270437.1">
    <property type="nucleotide sequence ID" value="NZ_JAOSLC020000003.1"/>
</dbReference>
<dbReference type="Proteomes" id="UP001151478">
    <property type="component" value="Unassembled WGS sequence"/>
</dbReference>
<evidence type="ECO:0000313" key="1">
    <source>
        <dbReference type="EMBL" id="MDD7915104.1"/>
    </source>
</evidence>
<reference evidence="1" key="1">
    <citation type="submission" date="2023-02" db="EMBL/GenBank/DDBJ databases">
        <title>Polaribacter ponticola sp. nov., isolated from seawater.</title>
        <authorList>
            <person name="Baek J.H."/>
            <person name="Kim J.M."/>
            <person name="Choi D.G."/>
            <person name="Jeon C.O."/>
        </authorList>
    </citation>
    <scope>NUCLEOTIDE SEQUENCE</scope>
    <source>
        <strain evidence="1">MSW5</strain>
    </source>
</reference>
<proteinExistence type="predicted"/>
<evidence type="ECO:0000313" key="2">
    <source>
        <dbReference type="Proteomes" id="UP001151478"/>
    </source>
</evidence>
<accession>A0ABT5SAF6</accession>
<gene>
    <name evidence="1" type="ORF">N5A56_012080</name>
</gene>
<keyword evidence="2" id="KW-1185">Reference proteome</keyword>
<comment type="caution">
    <text evidence="1">The sequence shown here is derived from an EMBL/GenBank/DDBJ whole genome shotgun (WGS) entry which is preliminary data.</text>
</comment>